<protein>
    <submittedName>
        <fullName evidence="1 3">Uncharacterized protein</fullName>
    </submittedName>
</protein>
<organism evidence="3">
    <name type="scientific">Echinostoma caproni</name>
    <dbReference type="NCBI Taxonomy" id="27848"/>
    <lineage>
        <taxon>Eukaryota</taxon>
        <taxon>Metazoa</taxon>
        <taxon>Spiralia</taxon>
        <taxon>Lophotrochozoa</taxon>
        <taxon>Platyhelminthes</taxon>
        <taxon>Trematoda</taxon>
        <taxon>Digenea</taxon>
        <taxon>Plagiorchiida</taxon>
        <taxon>Echinostomata</taxon>
        <taxon>Echinostomatoidea</taxon>
        <taxon>Echinostomatidae</taxon>
        <taxon>Echinostoma</taxon>
    </lineage>
</organism>
<accession>A0A183B797</accession>
<evidence type="ECO:0000313" key="3">
    <source>
        <dbReference type="WBParaSite" id="ECPE_0001512201-mRNA-1"/>
    </source>
</evidence>
<dbReference type="AlphaFoldDB" id="A0A183B797"/>
<gene>
    <name evidence="1" type="ORF">ECPE_LOCUS15082</name>
</gene>
<dbReference type="WBParaSite" id="ECPE_0001512201-mRNA-1">
    <property type="protein sequence ID" value="ECPE_0001512201-mRNA-1"/>
    <property type="gene ID" value="ECPE_0001512201"/>
</dbReference>
<proteinExistence type="predicted"/>
<reference evidence="3" key="1">
    <citation type="submission" date="2016-06" db="UniProtKB">
        <authorList>
            <consortium name="WormBaseParasite"/>
        </authorList>
    </citation>
    <scope>IDENTIFICATION</scope>
</reference>
<evidence type="ECO:0000313" key="1">
    <source>
        <dbReference type="EMBL" id="VDP92354.1"/>
    </source>
</evidence>
<name>A0A183B797_9TREM</name>
<dbReference type="Proteomes" id="UP000272942">
    <property type="component" value="Unassembled WGS sequence"/>
</dbReference>
<keyword evidence="2" id="KW-1185">Reference proteome</keyword>
<evidence type="ECO:0000313" key="2">
    <source>
        <dbReference type="Proteomes" id="UP000272942"/>
    </source>
</evidence>
<sequence length="74" mass="8522">MLAQSQPPSTTLVYTMSTLRLKSDVELAAMTSFQSFTTLVANVDAIRILFALIKYPRRLRPFNEERFKASRRLL</sequence>
<reference evidence="1 2" key="2">
    <citation type="submission" date="2018-11" db="EMBL/GenBank/DDBJ databases">
        <authorList>
            <consortium name="Pathogen Informatics"/>
        </authorList>
    </citation>
    <scope>NUCLEOTIDE SEQUENCE [LARGE SCALE GENOMIC DNA]</scope>
    <source>
        <strain evidence="1 2">Egypt</strain>
    </source>
</reference>
<dbReference type="EMBL" id="UZAN01059455">
    <property type="protein sequence ID" value="VDP92354.1"/>
    <property type="molecule type" value="Genomic_DNA"/>
</dbReference>